<feature type="compositionally biased region" description="Polar residues" evidence="1">
    <location>
        <begin position="13"/>
        <end position="22"/>
    </location>
</feature>
<dbReference type="AlphaFoldDB" id="A0A653BK47"/>
<evidence type="ECO:0000256" key="2">
    <source>
        <dbReference type="SAM" id="Phobius"/>
    </source>
</evidence>
<dbReference type="OrthoDB" id="5947505at2759"/>
<protein>
    <submittedName>
        <fullName evidence="3">Uncharacterized protein</fullName>
    </submittedName>
</protein>
<evidence type="ECO:0000256" key="1">
    <source>
        <dbReference type="SAM" id="MobiDB-lite"/>
    </source>
</evidence>
<feature type="transmembrane region" description="Helical" evidence="2">
    <location>
        <begin position="47"/>
        <end position="64"/>
    </location>
</feature>
<sequence length="78" mass="8612">MNAIIAQLPRNGFHQTNSQCSTDKCLPPRSAIPGPSHEGRYKTFKNLALLIGFPAILIAGANVYNKIKLQHEKDSRPL</sequence>
<evidence type="ECO:0000313" key="3">
    <source>
        <dbReference type="EMBL" id="VEN35977.1"/>
    </source>
</evidence>
<proteinExistence type="predicted"/>
<reference evidence="3 4" key="1">
    <citation type="submission" date="2019-01" db="EMBL/GenBank/DDBJ databases">
        <authorList>
            <person name="Sayadi A."/>
        </authorList>
    </citation>
    <scope>NUCLEOTIDE SEQUENCE [LARGE SCALE GENOMIC DNA]</scope>
</reference>
<name>A0A653BK47_CALMS</name>
<organism evidence="3 4">
    <name type="scientific">Callosobruchus maculatus</name>
    <name type="common">Southern cowpea weevil</name>
    <name type="synonym">Pulse bruchid</name>
    <dbReference type="NCBI Taxonomy" id="64391"/>
    <lineage>
        <taxon>Eukaryota</taxon>
        <taxon>Metazoa</taxon>
        <taxon>Ecdysozoa</taxon>
        <taxon>Arthropoda</taxon>
        <taxon>Hexapoda</taxon>
        <taxon>Insecta</taxon>
        <taxon>Pterygota</taxon>
        <taxon>Neoptera</taxon>
        <taxon>Endopterygota</taxon>
        <taxon>Coleoptera</taxon>
        <taxon>Polyphaga</taxon>
        <taxon>Cucujiformia</taxon>
        <taxon>Chrysomeloidea</taxon>
        <taxon>Chrysomelidae</taxon>
        <taxon>Bruchinae</taxon>
        <taxon>Bruchini</taxon>
        <taxon>Callosobruchus</taxon>
    </lineage>
</organism>
<dbReference type="Proteomes" id="UP000410492">
    <property type="component" value="Unassembled WGS sequence"/>
</dbReference>
<gene>
    <name evidence="3" type="ORF">CALMAC_LOCUS1724</name>
</gene>
<keyword evidence="2" id="KW-0472">Membrane</keyword>
<evidence type="ECO:0000313" key="4">
    <source>
        <dbReference type="Proteomes" id="UP000410492"/>
    </source>
</evidence>
<feature type="region of interest" description="Disordered" evidence="1">
    <location>
        <begin position="8"/>
        <end position="37"/>
    </location>
</feature>
<keyword evidence="2" id="KW-0812">Transmembrane</keyword>
<dbReference type="EMBL" id="CAACVG010002017">
    <property type="protein sequence ID" value="VEN35977.1"/>
    <property type="molecule type" value="Genomic_DNA"/>
</dbReference>
<keyword evidence="4" id="KW-1185">Reference proteome</keyword>
<accession>A0A653BK47</accession>
<keyword evidence="2" id="KW-1133">Transmembrane helix</keyword>